<evidence type="ECO:0000313" key="8">
    <source>
        <dbReference type="Proteomes" id="UP001549920"/>
    </source>
</evidence>
<reference evidence="7 8" key="1">
    <citation type="submission" date="2024-06" db="EMBL/GenBank/DDBJ databases">
        <title>A chromosome-level genome assembly of beet webworm, Loxostege sticticalis.</title>
        <authorList>
            <person name="Zhang Y."/>
        </authorList>
    </citation>
    <scope>NUCLEOTIDE SEQUENCE [LARGE SCALE GENOMIC DNA]</scope>
    <source>
        <strain evidence="7">AQ026</strain>
        <tissue evidence="7">Whole body</tissue>
    </source>
</reference>
<dbReference type="Pfam" id="PF05282">
    <property type="entry name" value="AAR2"/>
    <property type="match status" value="1"/>
</dbReference>
<dbReference type="Gene3D" id="1.25.40.550">
    <property type="entry name" value="Aar2, C-terminal domain-like"/>
    <property type="match status" value="1"/>
</dbReference>
<dbReference type="PANTHER" id="PTHR12689:SF4">
    <property type="entry name" value="PROTEIN AAR2 HOMOLOG"/>
    <property type="match status" value="1"/>
</dbReference>
<comment type="similarity">
    <text evidence="1">Belongs to the AAR2 family.</text>
</comment>
<comment type="caution">
    <text evidence="7">The sequence shown here is derived from an EMBL/GenBank/DDBJ whole genome shotgun (WGS) entry which is preliminary data.</text>
</comment>
<evidence type="ECO:0000256" key="1">
    <source>
        <dbReference type="ARBA" id="ARBA00006281"/>
    </source>
</evidence>
<evidence type="ECO:0000256" key="2">
    <source>
        <dbReference type="ARBA" id="ARBA00016372"/>
    </source>
</evidence>
<dbReference type="CDD" id="cd13778">
    <property type="entry name" value="Aar2_C"/>
    <property type="match status" value="1"/>
</dbReference>
<sequence length="349" mass="40820">MFSISVKCHSRSGFMHYFEQKEFVVKMWDKKMEDISKDEISDESIQRLKDNLFNIDKHLAPYPYEIWQKWKLLTTHITELAAKFSPENGIIRSSVELMSMTDEERPRGVKIQEPMESQEENSEESPPTDPQEGSSTSGQSDAKRVKRITNEEKLDAMLPNLKPTPGTSLRLTEIPQDKYPPGSTPEEITKHYLDQSYTLDLMIEQHEEPLHIIGELQFAYICFLIGHSLDAFEHWKSLVILFCSCDDAISKYKTVFYHFVKTLETQIEEMPEEFLADIVMNKNLVYKKLREFFRTVYMGNIEGRLLKVIDDFKHNLTEKLQWDFTELDADEEDERPVVVRLSESVEADE</sequence>
<keyword evidence="8" id="KW-1185">Reference proteome</keyword>
<evidence type="ECO:0000256" key="3">
    <source>
        <dbReference type="ARBA" id="ARBA00030625"/>
    </source>
</evidence>
<dbReference type="InterPro" id="IPR038516">
    <property type="entry name" value="AAR2_N_sf"/>
</dbReference>
<dbReference type="Proteomes" id="UP001549920">
    <property type="component" value="Unassembled WGS sequence"/>
</dbReference>
<gene>
    <name evidence="7" type="ORF">ABMA27_001019</name>
</gene>
<dbReference type="InterPro" id="IPR007946">
    <property type="entry name" value="AAR2"/>
</dbReference>
<dbReference type="Pfam" id="PF20981">
    <property type="entry name" value="AAR2_1st"/>
    <property type="match status" value="1"/>
</dbReference>
<evidence type="ECO:0000313" key="7">
    <source>
        <dbReference type="EMBL" id="KAL0882566.1"/>
    </source>
</evidence>
<dbReference type="EMBL" id="JBEUOH010000010">
    <property type="protein sequence ID" value="KAL0882566.1"/>
    <property type="molecule type" value="Genomic_DNA"/>
</dbReference>
<protein>
    <recommendedName>
        <fullName evidence="2">Protein AAR2 homolog</fullName>
    </recommendedName>
    <alternativeName>
        <fullName evidence="3">AAR2 splicing factor homolog</fullName>
    </alternativeName>
</protein>
<accession>A0ABR3I174</accession>
<dbReference type="PANTHER" id="PTHR12689">
    <property type="entry name" value="A1 CISTRON SPLICING FACTOR AAR2-RELATED"/>
    <property type="match status" value="1"/>
</dbReference>
<dbReference type="CDD" id="cd13777">
    <property type="entry name" value="Aar2_N"/>
    <property type="match status" value="1"/>
</dbReference>
<evidence type="ECO:0000256" key="4">
    <source>
        <dbReference type="SAM" id="MobiDB-lite"/>
    </source>
</evidence>
<evidence type="ECO:0000259" key="5">
    <source>
        <dbReference type="Pfam" id="PF05282"/>
    </source>
</evidence>
<feature type="domain" description="AAR2 N-terminal" evidence="6">
    <location>
        <begin position="7"/>
        <end position="79"/>
    </location>
</feature>
<feature type="domain" description="AAR2 C-terminal" evidence="5">
    <location>
        <begin position="172"/>
        <end position="324"/>
    </location>
</feature>
<dbReference type="InterPro" id="IPR033648">
    <property type="entry name" value="AAR2_C"/>
</dbReference>
<evidence type="ECO:0000259" key="6">
    <source>
        <dbReference type="Pfam" id="PF20981"/>
    </source>
</evidence>
<organism evidence="7 8">
    <name type="scientific">Loxostege sticticalis</name>
    <name type="common">Beet webworm moth</name>
    <dbReference type="NCBI Taxonomy" id="481309"/>
    <lineage>
        <taxon>Eukaryota</taxon>
        <taxon>Metazoa</taxon>
        <taxon>Ecdysozoa</taxon>
        <taxon>Arthropoda</taxon>
        <taxon>Hexapoda</taxon>
        <taxon>Insecta</taxon>
        <taxon>Pterygota</taxon>
        <taxon>Neoptera</taxon>
        <taxon>Endopterygota</taxon>
        <taxon>Lepidoptera</taxon>
        <taxon>Glossata</taxon>
        <taxon>Ditrysia</taxon>
        <taxon>Pyraloidea</taxon>
        <taxon>Crambidae</taxon>
        <taxon>Pyraustinae</taxon>
        <taxon>Loxostege</taxon>
    </lineage>
</organism>
<dbReference type="InterPro" id="IPR038514">
    <property type="entry name" value="AAR2_C_sf"/>
</dbReference>
<dbReference type="Gene3D" id="2.60.34.20">
    <property type="match status" value="1"/>
</dbReference>
<dbReference type="InterPro" id="IPR033647">
    <property type="entry name" value="Aar2_N"/>
</dbReference>
<proteinExistence type="inferred from homology"/>
<name>A0ABR3I174_LOXSC</name>
<feature type="compositionally biased region" description="Polar residues" evidence="4">
    <location>
        <begin position="131"/>
        <end position="140"/>
    </location>
</feature>
<feature type="region of interest" description="Disordered" evidence="4">
    <location>
        <begin position="98"/>
        <end position="187"/>
    </location>
</feature>